<dbReference type="RefSeq" id="WP_214165627.1">
    <property type="nucleotide sequence ID" value="NZ_JABLUU010000020.1"/>
</dbReference>
<evidence type="ECO:0000313" key="2">
    <source>
        <dbReference type="Proteomes" id="UP001519538"/>
    </source>
</evidence>
<proteinExistence type="predicted"/>
<keyword evidence="2" id="KW-1185">Reference proteome</keyword>
<name>A0ABS5SQK0_9PROT</name>
<organism evidence="1 2">
    <name type="scientific">Komagataeibacter oboediens</name>
    <dbReference type="NCBI Taxonomy" id="65958"/>
    <lineage>
        <taxon>Bacteria</taxon>
        <taxon>Pseudomonadati</taxon>
        <taxon>Pseudomonadota</taxon>
        <taxon>Alphaproteobacteria</taxon>
        <taxon>Acetobacterales</taxon>
        <taxon>Acetobacteraceae</taxon>
        <taxon>Komagataeibacter</taxon>
    </lineage>
</organism>
<gene>
    <name evidence="1" type="ORF">HNO79_14195</name>
</gene>
<protein>
    <submittedName>
        <fullName evidence="1">Uncharacterized protein</fullName>
    </submittedName>
</protein>
<dbReference type="GeneID" id="79188899"/>
<reference evidence="1 2" key="1">
    <citation type="journal article" date="2021" name="Astrobiology">
        <title>Bacterial Cellulose Retains Robustness but Its Synthesis Declines After Exposure to a Mars-Like Environment Simulated Outside the International Space Station.</title>
        <authorList>
            <person name="Orlovska I."/>
            <person name="Podolich O."/>
            <person name="Kukharenko O."/>
            <person name="Zaets I."/>
            <person name="Reva O."/>
            <person name="Khirunenko L."/>
            <person name="Zmejkoski D."/>
            <person name="Rogalsky S."/>
            <person name="Barh D."/>
            <person name="Tiwari S."/>
            <person name="Kumavath R."/>
            <person name="Goes-Neto A."/>
            <person name="Azevedo V."/>
            <person name="Brenig B."/>
            <person name="Ghosh P."/>
            <person name="de Vera J.P."/>
            <person name="Kozyrovska N."/>
        </authorList>
    </citation>
    <scope>NUCLEOTIDE SEQUENCE [LARGE SCALE GENOMIC DNA]</scope>
    <source>
        <strain evidence="1 2">IMBG 311</strain>
    </source>
</reference>
<dbReference type="EMBL" id="JABLUU010000020">
    <property type="protein sequence ID" value="MBT0676530.1"/>
    <property type="molecule type" value="Genomic_DNA"/>
</dbReference>
<accession>A0ABS5SQK0</accession>
<evidence type="ECO:0000313" key="1">
    <source>
        <dbReference type="EMBL" id="MBT0676530.1"/>
    </source>
</evidence>
<sequence>MSYKYYEEKSHAKNATSNIPVLGDFCVTGAEHESSTDHCFSSFHLWKLEEVPYEGKIYTLWKDKGWVSSTEILNIRSRTLHEIYSAKENEDTINTGEKIEVEFRVSHNSSYFDLSKMPGKSV</sequence>
<dbReference type="Proteomes" id="UP001519538">
    <property type="component" value="Unassembled WGS sequence"/>
</dbReference>
<comment type="caution">
    <text evidence="1">The sequence shown here is derived from an EMBL/GenBank/DDBJ whole genome shotgun (WGS) entry which is preliminary data.</text>
</comment>